<proteinExistence type="predicted"/>
<name>A0A1B9BVY2_9PROT</name>
<protein>
    <submittedName>
        <fullName evidence="1">Uncharacterized protein</fullName>
    </submittedName>
</protein>
<evidence type="ECO:0000313" key="1">
    <source>
        <dbReference type="EMBL" id="OCB01823.1"/>
    </source>
</evidence>
<accession>A0A1B9BVY2</accession>
<reference evidence="1 2" key="1">
    <citation type="submission" date="2016-07" db="EMBL/GenBank/DDBJ databases">
        <title>Draft genome of a psychrotolerant acidophile Acidithiobacillus ferrivorans strain YL15.</title>
        <authorList>
            <person name="Peng T."/>
            <person name="Ma L."/>
            <person name="Nan M."/>
            <person name="An N."/>
            <person name="Wang M."/>
            <person name="Qiu G."/>
            <person name="Zeng W."/>
        </authorList>
    </citation>
    <scope>NUCLEOTIDE SEQUENCE [LARGE SCALE GENOMIC DNA]</scope>
    <source>
        <strain evidence="1 2">YL15</strain>
    </source>
</reference>
<dbReference type="RefSeq" id="WP_065414042.1">
    <property type="nucleotide sequence ID" value="NZ_MASQ01000123.1"/>
</dbReference>
<dbReference type="EMBL" id="MASQ01000123">
    <property type="protein sequence ID" value="OCB01823.1"/>
    <property type="molecule type" value="Genomic_DNA"/>
</dbReference>
<organism evidence="1 2">
    <name type="scientific">Acidithiobacillus ferrivorans</name>
    <dbReference type="NCBI Taxonomy" id="160808"/>
    <lineage>
        <taxon>Bacteria</taxon>
        <taxon>Pseudomonadati</taxon>
        <taxon>Pseudomonadota</taxon>
        <taxon>Acidithiobacillia</taxon>
        <taxon>Acidithiobacillales</taxon>
        <taxon>Acidithiobacillaceae</taxon>
        <taxon>Acidithiobacillus</taxon>
    </lineage>
</organism>
<dbReference type="Proteomes" id="UP000093129">
    <property type="component" value="Unassembled WGS sequence"/>
</dbReference>
<evidence type="ECO:0000313" key="2">
    <source>
        <dbReference type="Proteomes" id="UP000093129"/>
    </source>
</evidence>
<dbReference type="AlphaFoldDB" id="A0A1B9BVY2"/>
<comment type="caution">
    <text evidence="1">The sequence shown here is derived from an EMBL/GenBank/DDBJ whole genome shotgun (WGS) entry which is preliminary data.</text>
</comment>
<gene>
    <name evidence="1" type="ORF">BBC27_01840</name>
</gene>
<sequence>MTRKRNLNPHDPLIPLKIWIPRAVVLGDFLQKLRDRRQVLIDSLSLPKGWTLRQQRCRTGCAACPHLTLSVKGKKGRPLALARAELSRKYKNISHLIEVQWNMDHYAGLINARIRVLTKGMPSTPRPEGPFTPIPYHLFAWKLIESNKKVVALQREVVDWNTENNRAAQGQITRQGGLGFMVKHLASGAFKPYWAIWIRGNMGQWFCVRTATPTFGKGYADPQHACPIPVRLTADACNRTGNWKHKPYYLSMENARSGLVKTIEHLGSNTRFLTQLHHSVASRKSF</sequence>